<evidence type="ECO:0000313" key="11">
    <source>
        <dbReference type="Proteomes" id="UP000070516"/>
    </source>
</evidence>
<proteinExistence type="inferred from homology"/>
<keyword evidence="5" id="KW-0862">Zinc</keyword>
<comment type="catalytic activity">
    <reaction evidence="8">
        <text>S-methyl-5'-thioadenosine + phosphate = 5-(methylsulfanyl)-alpha-D-ribose 1-phosphate + adenine</text>
        <dbReference type="Rhea" id="RHEA:11852"/>
        <dbReference type="ChEBI" id="CHEBI:16708"/>
        <dbReference type="ChEBI" id="CHEBI:17509"/>
        <dbReference type="ChEBI" id="CHEBI:43474"/>
        <dbReference type="ChEBI" id="CHEBI:58533"/>
        <dbReference type="EC" id="2.4.2.28"/>
    </reaction>
    <physiologicalReaction direction="left-to-right" evidence="8">
        <dbReference type="Rhea" id="RHEA:11853"/>
    </physiologicalReaction>
</comment>
<dbReference type="InterPro" id="IPR003730">
    <property type="entry name" value="Cu_polyphenol_OxRdtase"/>
</dbReference>
<comment type="similarity">
    <text evidence="2 9">Belongs to the purine nucleoside phosphorylase YfiH/LACC1 family.</text>
</comment>
<evidence type="ECO:0000313" key="10">
    <source>
        <dbReference type="EMBL" id="AMN78780.1"/>
    </source>
</evidence>
<dbReference type="NCBIfam" id="TIGR00726">
    <property type="entry name" value="peptidoglycan editing factor PgeF"/>
    <property type="match status" value="1"/>
</dbReference>
<comment type="catalytic activity">
    <reaction evidence="1">
        <text>inosine + phosphate = alpha-D-ribose 1-phosphate + hypoxanthine</text>
        <dbReference type="Rhea" id="RHEA:27646"/>
        <dbReference type="ChEBI" id="CHEBI:17368"/>
        <dbReference type="ChEBI" id="CHEBI:17596"/>
        <dbReference type="ChEBI" id="CHEBI:43474"/>
        <dbReference type="ChEBI" id="CHEBI:57720"/>
        <dbReference type="EC" id="2.4.2.1"/>
    </reaction>
    <physiologicalReaction direction="left-to-right" evidence="1">
        <dbReference type="Rhea" id="RHEA:27647"/>
    </physiologicalReaction>
</comment>
<dbReference type="GO" id="GO:0017061">
    <property type="term" value="F:S-methyl-5-thioadenosine phosphorylase activity"/>
    <property type="evidence" value="ECO:0007669"/>
    <property type="project" value="UniProtKB-EC"/>
</dbReference>
<dbReference type="GO" id="GO:0005507">
    <property type="term" value="F:copper ion binding"/>
    <property type="evidence" value="ECO:0007669"/>
    <property type="project" value="TreeGrafter"/>
</dbReference>
<dbReference type="RefSeq" id="WP_061435216.1">
    <property type="nucleotide sequence ID" value="NZ_CP014546.1"/>
</dbReference>
<reference evidence="10 11" key="1">
    <citation type="submission" date="2016-02" db="EMBL/GenBank/DDBJ databases">
        <title>Complete genome sequence of Pseudomonas azotoformans S4.</title>
        <authorList>
            <person name="Fang Y."/>
            <person name="Wu L."/>
            <person name="Feng G."/>
        </authorList>
    </citation>
    <scope>NUCLEOTIDE SEQUENCE [LARGE SCALE GENOMIC DNA]</scope>
    <source>
        <strain evidence="10 11">S4</strain>
    </source>
</reference>
<evidence type="ECO:0000256" key="3">
    <source>
        <dbReference type="ARBA" id="ARBA00022679"/>
    </source>
</evidence>
<name>A0A127HWJ4_PSEAZ</name>
<dbReference type="InterPro" id="IPR038371">
    <property type="entry name" value="Cu_polyphenol_OxRdtase_sf"/>
</dbReference>
<comment type="catalytic activity">
    <reaction evidence="6">
        <text>adenosine + H2O + H(+) = inosine + NH4(+)</text>
        <dbReference type="Rhea" id="RHEA:24408"/>
        <dbReference type="ChEBI" id="CHEBI:15377"/>
        <dbReference type="ChEBI" id="CHEBI:15378"/>
        <dbReference type="ChEBI" id="CHEBI:16335"/>
        <dbReference type="ChEBI" id="CHEBI:17596"/>
        <dbReference type="ChEBI" id="CHEBI:28938"/>
        <dbReference type="EC" id="3.5.4.4"/>
    </reaction>
    <physiologicalReaction direction="left-to-right" evidence="6">
        <dbReference type="Rhea" id="RHEA:24409"/>
    </physiologicalReaction>
</comment>
<evidence type="ECO:0000256" key="8">
    <source>
        <dbReference type="ARBA" id="ARBA00049893"/>
    </source>
</evidence>
<keyword evidence="3" id="KW-0808">Transferase</keyword>
<dbReference type="Pfam" id="PF02578">
    <property type="entry name" value="Cu-oxidase_4"/>
    <property type="match status" value="1"/>
</dbReference>
<dbReference type="PANTHER" id="PTHR30616">
    <property type="entry name" value="UNCHARACTERIZED PROTEIN YFIH"/>
    <property type="match status" value="1"/>
</dbReference>
<evidence type="ECO:0000256" key="7">
    <source>
        <dbReference type="ARBA" id="ARBA00048968"/>
    </source>
</evidence>
<comment type="catalytic activity">
    <reaction evidence="7">
        <text>adenosine + phosphate = alpha-D-ribose 1-phosphate + adenine</text>
        <dbReference type="Rhea" id="RHEA:27642"/>
        <dbReference type="ChEBI" id="CHEBI:16335"/>
        <dbReference type="ChEBI" id="CHEBI:16708"/>
        <dbReference type="ChEBI" id="CHEBI:43474"/>
        <dbReference type="ChEBI" id="CHEBI:57720"/>
        <dbReference type="EC" id="2.4.2.1"/>
    </reaction>
    <physiologicalReaction direction="left-to-right" evidence="7">
        <dbReference type="Rhea" id="RHEA:27643"/>
    </physiologicalReaction>
</comment>
<organism evidence="10 11">
    <name type="scientific">Pseudomonas azotoformans</name>
    <dbReference type="NCBI Taxonomy" id="47878"/>
    <lineage>
        <taxon>Bacteria</taxon>
        <taxon>Pseudomonadati</taxon>
        <taxon>Pseudomonadota</taxon>
        <taxon>Gammaproteobacteria</taxon>
        <taxon>Pseudomonadales</taxon>
        <taxon>Pseudomonadaceae</taxon>
        <taxon>Pseudomonas</taxon>
    </lineage>
</organism>
<dbReference type="InterPro" id="IPR011324">
    <property type="entry name" value="Cytotoxic_necrot_fac-like_cat"/>
</dbReference>
<accession>A0A127HWJ4</accession>
<dbReference type="AlphaFoldDB" id="A0A127HWJ4"/>
<evidence type="ECO:0000256" key="4">
    <source>
        <dbReference type="ARBA" id="ARBA00022723"/>
    </source>
</evidence>
<dbReference type="Gene3D" id="3.60.140.10">
    <property type="entry name" value="CNF1/YfiH-like putative cysteine hydrolases"/>
    <property type="match status" value="1"/>
</dbReference>
<dbReference type="EMBL" id="CP014546">
    <property type="protein sequence ID" value="AMN78780.1"/>
    <property type="molecule type" value="Genomic_DNA"/>
</dbReference>
<dbReference type="KEGG" id="pazo:AYR47_10780"/>
<dbReference type="SUPFAM" id="SSF64438">
    <property type="entry name" value="CNF1/YfiH-like putative cysteine hydrolases"/>
    <property type="match status" value="1"/>
</dbReference>
<dbReference type="Proteomes" id="UP000070516">
    <property type="component" value="Chromosome"/>
</dbReference>
<evidence type="ECO:0000256" key="5">
    <source>
        <dbReference type="ARBA" id="ARBA00022833"/>
    </source>
</evidence>
<protein>
    <recommendedName>
        <fullName evidence="9">Purine nucleoside phosphorylase</fullName>
    </recommendedName>
</protein>
<evidence type="ECO:0000256" key="6">
    <source>
        <dbReference type="ARBA" id="ARBA00047989"/>
    </source>
</evidence>
<gene>
    <name evidence="10" type="ORF">AYR47_10780</name>
</gene>
<evidence type="ECO:0000256" key="2">
    <source>
        <dbReference type="ARBA" id="ARBA00007353"/>
    </source>
</evidence>
<dbReference type="CDD" id="cd16833">
    <property type="entry name" value="YfiH"/>
    <property type="match status" value="1"/>
</dbReference>
<dbReference type="PANTHER" id="PTHR30616:SF3">
    <property type="entry name" value="PURINE NUCLEOSIDE PHOSPHORYLASE"/>
    <property type="match status" value="1"/>
</dbReference>
<evidence type="ECO:0000256" key="1">
    <source>
        <dbReference type="ARBA" id="ARBA00000553"/>
    </source>
</evidence>
<keyword evidence="4" id="KW-0479">Metal-binding</keyword>
<evidence type="ECO:0000256" key="9">
    <source>
        <dbReference type="RuleBase" id="RU361274"/>
    </source>
</evidence>
<sequence length="250" mass="27256">MQQADNLGAIPGVDHGFCSINDPLRPQEVFICKQVHSASVIEWQADQVPNTVEADGVCTGEHQPIAVITADCLPILIASKNGEKVAAVHGGWKGLHAGIIANTVQRFADEGVAADQLRVAIGPSIKPCCYEVSEAFITQFQADQGHLWLSGRAPWSVVQPAPLLPPEIAPPHPRQAASAWFDLSGYGVMLLQAAGLRRDQIEVSEVCTYCTSPTFASYRRRTHHPEEVKTLIYSWIARTGPREKTYKPLS</sequence>